<reference evidence="2 3" key="1">
    <citation type="submission" date="2024-10" db="EMBL/GenBank/DDBJ databases">
        <title>The Natural Products Discovery Center: Release of the First 8490 Sequenced Strains for Exploring Actinobacteria Biosynthetic Diversity.</title>
        <authorList>
            <person name="Kalkreuter E."/>
            <person name="Kautsar S.A."/>
            <person name="Yang D."/>
            <person name="Bader C.D."/>
            <person name="Teijaro C.N."/>
            <person name="Fluegel L."/>
            <person name="Davis C.M."/>
            <person name="Simpson J.R."/>
            <person name="Lauterbach L."/>
            <person name="Steele A.D."/>
            <person name="Gui C."/>
            <person name="Meng S."/>
            <person name="Li G."/>
            <person name="Viehrig K."/>
            <person name="Ye F."/>
            <person name="Su P."/>
            <person name="Kiefer A.F."/>
            <person name="Nichols A."/>
            <person name="Cepeda A.J."/>
            <person name="Yan W."/>
            <person name="Fan B."/>
            <person name="Jiang Y."/>
            <person name="Adhikari A."/>
            <person name="Zheng C.-J."/>
            <person name="Schuster L."/>
            <person name="Cowan T.M."/>
            <person name="Smanski M.J."/>
            <person name="Chevrette M.G."/>
            <person name="De Carvalho L.P.S."/>
            <person name="Shen B."/>
        </authorList>
    </citation>
    <scope>NUCLEOTIDE SEQUENCE [LARGE SCALE GENOMIC DNA]</scope>
    <source>
        <strain evidence="2 3">NPDC002173</strain>
    </source>
</reference>
<feature type="compositionally biased region" description="Low complexity" evidence="1">
    <location>
        <begin position="1"/>
        <end position="40"/>
    </location>
</feature>
<dbReference type="RefSeq" id="WP_387408459.1">
    <property type="nucleotide sequence ID" value="NZ_JBIASD010000001.1"/>
</dbReference>
<proteinExistence type="predicted"/>
<name>A0ABW6SHC2_9ACTN</name>
<organism evidence="2 3">
    <name type="scientific">Microtetraspora malaysiensis</name>
    <dbReference type="NCBI Taxonomy" id="161358"/>
    <lineage>
        <taxon>Bacteria</taxon>
        <taxon>Bacillati</taxon>
        <taxon>Actinomycetota</taxon>
        <taxon>Actinomycetes</taxon>
        <taxon>Streptosporangiales</taxon>
        <taxon>Streptosporangiaceae</taxon>
        <taxon>Microtetraspora</taxon>
    </lineage>
</organism>
<feature type="region of interest" description="Disordered" evidence="1">
    <location>
        <begin position="94"/>
        <end position="126"/>
    </location>
</feature>
<evidence type="ECO:0000313" key="3">
    <source>
        <dbReference type="Proteomes" id="UP001602013"/>
    </source>
</evidence>
<evidence type="ECO:0000256" key="1">
    <source>
        <dbReference type="SAM" id="MobiDB-lite"/>
    </source>
</evidence>
<gene>
    <name evidence="2" type="ORF">ACFYXI_02030</name>
</gene>
<dbReference type="EMBL" id="JBIASD010000001">
    <property type="protein sequence ID" value="MFF3664344.1"/>
    <property type="molecule type" value="Genomic_DNA"/>
</dbReference>
<feature type="region of interest" description="Disordered" evidence="1">
    <location>
        <begin position="1"/>
        <end position="60"/>
    </location>
</feature>
<evidence type="ECO:0000313" key="2">
    <source>
        <dbReference type="EMBL" id="MFF3664344.1"/>
    </source>
</evidence>
<dbReference type="Proteomes" id="UP001602013">
    <property type="component" value="Unassembled WGS sequence"/>
</dbReference>
<protein>
    <submittedName>
        <fullName evidence="2">Uncharacterized protein</fullName>
    </submittedName>
</protein>
<comment type="caution">
    <text evidence="2">The sequence shown here is derived from an EMBL/GenBank/DDBJ whole genome shotgun (WGS) entry which is preliminary data.</text>
</comment>
<accession>A0ABW6SHC2</accession>
<keyword evidence="3" id="KW-1185">Reference proteome</keyword>
<sequence length="126" mass="11616">MPGWDGLLPEGAAAGPAGLPDLAEPEAPAGPAACGEPADPVGDAGAEPKDAKCPVDGGSWEAPKWPPVGVAAQGCRAGGSGAGASPGVPSPGAAGCGGHSPVMRPITPVGASSEGSCGSPGFAPGT</sequence>